<gene>
    <name evidence="2" type="ORF">CCAM_LOCUS8948</name>
</gene>
<feature type="region of interest" description="Disordered" evidence="1">
    <location>
        <begin position="1"/>
        <end position="21"/>
    </location>
</feature>
<name>A0A484KY43_9ASTE</name>
<feature type="region of interest" description="Disordered" evidence="1">
    <location>
        <begin position="137"/>
        <end position="162"/>
    </location>
</feature>
<evidence type="ECO:0000313" key="2">
    <source>
        <dbReference type="EMBL" id="VFQ67172.1"/>
    </source>
</evidence>
<evidence type="ECO:0000313" key="3">
    <source>
        <dbReference type="Proteomes" id="UP000595140"/>
    </source>
</evidence>
<evidence type="ECO:0000256" key="1">
    <source>
        <dbReference type="SAM" id="MobiDB-lite"/>
    </source>
</evidence>
<keyword evidence="3" id="KW-1185">Reference proteome</keyword>
<proteinExistence type="predicted"/>
<dbReference type="EMBL" id="OOIL02000571">
    <property type="protein sequence ID" value="VFQ67172.1"/>
    <property type="molecule type" value="Genomic_DNA"/>
</dbReference>
<accession>A0A484KY43</accession>
<dbReference type="Proteomes" id="UP000595140">
    <property type="component" value="Unassembled WGS sequence"/>
</dbReference>
<feature type="compositionally biased region" description="Polar residues" evidence="1">
    <location>
        <begin position="1"/>
        <end position="12"/>
    </location>
</feature>
<feature type="region of interest" description="Disordered" evidence="1">
    <location>
        <begin position="198"/>
        <end position="220"/>
    </location>
</feature>
<protein>
    <submittedName>
        <fullName evidence="2">Uncharacterized protein</fullName>
    </submittedName>
</protein>
<sequence>MPRCKNPTSCQESAAEDKDRPWRRDRSKYIHIQTGLSFNTGASVERFYNIFITKEIIPPKIMDKDLFKTATYAPSKSLFSQQGLLCFIHLTDLTRDTRVPVKKTCFIKDIKFTGTVFRKETTGEQYLDLVVADKEESENEAESSRAGGSRTTGRVTRQCMTRPREEAPEPFWVNTIFDTLTCIRDDVRHLNERMTRFEQSRSFHGPRHNFSGGPRATHSL</sequence>
<reference evidence="2 3" key="1">
    <citation type="submission" date="2018-04" db="EMBL/GenBank/DDBJ databases">
        <authorList>
            <person name="Vogel A."/>
        </authorList>
    </citation>
    <scope>NUCLEOTIDE SEQUENCE [LARGE SCALE GENOMIC DNA]</scope>
</reference>
<dbReference type="AlphaFoldDB" id="A0A484KY43"/>
<organism evidence="2 3">
    <name type="scientific">Cuscuta campestris</name>
    <dbReference type="NCBI Taxonomy" id="132261"/>
    <lineage>
        <taxon>Eukaryota</taxon>
        <taxon>Viridiplantae</taxon>
        <taxon>Streptophyta</taxon>
        <taxon>Embryophyta</taxon>
        <taxon>Tracheophyta</taxon>
        <taxon>Spermatophyta</taxon>
        <taxon>Magnoliopsida</taxon>
        <taxon>eudicotyledons</taxon>
        <taxon>Gunneridae</taxon>
        <taxon>Pentapetalae</taxon>
        <taxon>asterids</taxon>
        <taxon>lamiids</taxon>
        <taxon>Solanales</taxon>
        <taxon>Convolvulaceae</taxon>
        <taxon>Cuscuteae</taxon>
        <taxon>Cuscuta</taxon>
        <taxon>Cuscuta subgen. Grammica</taxon>
        <taxon>Cuscuta sect. Cleistogrammica</taxon>
    </lineage>
</organism>